<dbReference type="PANTHER" id="PTHR43566:SF2">
    <property type="entry name" value="DUF4143 DOMAIN-CONTAINING PROTEIN"/>
    <property type="match status" value="1"/>
</dbReference>
<proteinExistence type="predicted"/>
<dbReference type="Proteomes" id="UP000270649">
    <property type="component" value="Unassembled WGS sequence"/>
</dbReference>
<keyword evidence="4" id="KW-0067">ATP-binding</keyword>
<dbReference type="GeneID" id="92745455"/>
<name>A0A3M0H0M1_9CORY</name>
<accession>A0A3M0H0M1</accession>
<comment type="caution">
    <text evidence="4">The sequence shown here is derived from an EMBL/GenBank/DDBJ whole genome shotgun (WGS) entry which is preliminary data.</text>
</comment>
<dbReference type="InterPro" id="IPR041682">
    <property type="entry name" value="AAA_14"/>
</dbReference>
<evidence type="ECO:0000313" key="5">
    <source>
        <dbReference type="Proteomes" id="UP000270649"/>
    </source>
</evidence>
<dbReference type="SUPFAM" id="SSF52540">
    <property type="entry name" value="P-loop containing nucleoside triphosphate hydrolases"/>
    <property type="match status" value="1"/>
</dbReference>
<evidence type="ECO:0000313" key="6">
    <source>
        <dbReference type="Proteomes" id="UP001518680"/>
    </source>
</evidence>
<keyword evidence="4" id="KW-0547">Nucleotide-binding</keyword>
<dbReference type="InterPro" id="IPR025420">
    <property type="entry name" value="DUF4143"/>
</dbReference>
<dbReference type="EMBL" id="REGC01000003">
    <property type="protein sequence ID" value="RMB63126.1"/>
    <property type="molecule type" value="Genomic_DNA"/>
</dbReference>
<dbReference type="PANTHER" id="PTHR43566">
    <property type="entry name" value="CONSERVED PROTEIN"/>
    <property type="match status" value="1"/>
</dbReference>
<dbReference type="GO" id="GO:0005524">
    <property type="term" value="F:ATP binding"/>
    <property type="evidence" value="ECO:0007669"/>
    <property type="project" value="UniProtKB-KW"/>
</dbReference>
<dbReference type="Proteomes" id="UP001518680">
    <property type="component" value="Unassembled WGS sequence"/>
</dbReference>
<dbReference type="EMBL" id="JAACBX020000001">
    <property type="protein sequence ID" value="MBM0243198.1"/>
    <property type="molecule type" value="Genomic_DNA"/>
</dbReference>
<reference evidence="4 5" key="1">
    <citation type="submission" date="2018-10" db="EMBL/GenBank/DDBJ databases">
        <title>Corynebacterium macginleyi genome sequencing and assembly of the type strain and two clinical samples.</title>
        <authorList>
            <person name="Bernier A.-M."/>
            <person name="Bernard K."/>
        </authorList>
    </citation>
    <scope>NUCLEOTIDE SEQUENCE [LARGE SCALE GENOMIC DNA]</scope>
    <source>
        <strain evidence="4 5">NML 120205</strain>
    </source>
</reference>
<gene>
    <name evidence="4" type="ORF">D9543_03840</name>
    <name evidence="3" type="ORF">GWO63_002625</name>
</gene>
<feature type="domain" description="DUF4143" evidence="2">
    <location>
        <begin position="209"/>
        <end position="363"/>
    </location>
</feature>
<organism evidence="4 5">
    <name type="scientific">Corynebacterium macginleyi</name>
    <dbReference type="NCBI Taxonomy" id="38290"/>
    <lineage>
        <taxon>Bacteria</taxon>
        <taxon>Bacillati</taxon>
        <taxon>Actinomycetota</taxon>
        <taxon>Actinomycetes</taxon>
        <taxon>Mycobacteriales</taxon>
        <taxon>Corynebacteriaceae</taxon>
        <taxon>Corynebacterium</taxon>
    </lineage>
</organism>
<protein>
    <submittedName>
        <fullName evidence="4">ATP-binding protein</fullName>
    </submittedName>
</protein>
<keyword evidence="6" id="KW-1185">Reference proteome</keyword>
<dbReference type="Pfam" id="PF13635">
    <property type="entry name" value="DUF4143"/>
    <property type="match status" value="1"/>
</dbReference>
<dbReference type="RefSeq" id="WP_121910573.1">
    <property type="nucleotide sequence ID" value="NZ_CP069516.1"/>
</dbReference>
<dbReference type="AlphaFoldDB" id="A0A3M0H0M1"/>
<feature type="domain" description="AAA" evidence="1">
    <location>
        <begin position="33"/>
        <end position="142"/>
    </location>
</feature>
<dbReference type="InterPro" id="IPR027417">
    <property type="entry name" value="P-loop_NTPase"/>
</dbReference>
<evidence type="ECO:0000313" key="3">
    <source>
        <dbReference type="EMBL" id="MBM0243198.1"/>
    </source>
</evidence>
<reference evidence="3 6" key="2">
    <citation type="submission" date="2021-01" db="EMBL/GenBank/DDBJ databases">
        <title>Complete genome sequences of Corynebacterium macginleyi strains isolated from infectious keratitis.</title>
        <authorList>
            <person name="Sagerfors S."/>
            <person name="Poehlein A."/>
            <person name="Soderquist B."/>
            <person name="Bruggemann H."/>
        </authorList>
    </citation>
    <scope>NUCLEOTIDE SEQUENCE [LARGE SCALE GENOMIC DNA]</scope>
    <source>
        <strain evidence="3 6">12T220</strain>
    </source>
</reference>
<evidence type="ECO:0000259" key="1">
    <source>
        <dbReference type="Pfam" id="PF13173"/>
    </source>
</evidence>
<dbReference type="OrthoDB" id="128089at2"/>
<sequence length="418" mass="45640">MDRFKMTGQEGYVYLPRVEDSRLHGALQRSGGVLIEGPKGCGKSATARQIAGSLVQVDTDLNLDMQLSTVPDLALEGDTPRVFDEWQEKPQLWNLVRHEIDRRQAPGQFILTGSTAPMEEQSRHSGAGRIARLRMKTFSFYESGHSNGAVSLAELVAQESPQTNGETVVDVAGIITRMAHGGWPANRNYSVEAAQENLRSYIDTVTHVDITAADGVRRDPVKVTTLIRSLARGVATEQSISSIATDIGAQRATVSEYLAALQRIFIVEEQLAWSSHLRSRASLRTAPKRHLADPALAAAAVDASPDKLLRNLAFAGQLFESQVVHDLAVLSGKRIFHARDASGLEVDAVFELAGRTVFVEIKLGQSQEIIEEAVSNLQAFAQRFEWEVPPVLMIVTGGNLSFWHPSGVHVVSLTHLAP</sequence>
<dbReference type="Pfam" id="PF13173">
    <property type="entry name" value="AAA_14"/>
    <property type="match status" value="1"/>
</dbReference>
<evidence type="ECO:0000259" key="2">
    <source>
        <dbReference type="Pfam" id="PF13635"/>
    </source>
</evidence>
<evidence type="ECO:0000313" key="4">
    <source>
        <dbReference type="EMBL" id="RMB63126.1"/>
    </source>
</evidence>